<organism evidence="2 3">
    <name type="scientific">Actinomadura fibrosa</name>
    <dbReference type="NCBI Taxonomy" id="111802"/>
    <lineage>
        <taxon>Bacteria</taxon>
        <taxon>Bacillati</taxon>
        <taxon>Actinomycetota</taxon>
        <taxon>Actinomycetes</taxon>
        <taxon>Streptosporangiales</taxon>
        <taxon>Thermomonosporaceae</taxon>
        <taxon>Actinomadura</taxon>
    </lineage>
</organism>
<dbReference type="SMART" id="SM00960">
    <property type="entry name" value="Robl_LC7"/>
    <property type="match status" value="1"/>
</dbReference>
<proteinExistence type="predicted"/>
<name>A0ABW2XP61_9ACTN</name>
<dbReference type="RefSeq" id="WP_131762649.1">
    <property type="nucleotide sequence ID" value="NZ_CAACUY010000244.1"/>
</dbReference>
<accession>A0ABW2XP61</accession>
<evidence type="ECO:0000259" key="1">
    <source>
        <dbReference type="SMART" id="SM00960"/>
    </source>
</evidence>
<dbReference type="Gene3D" id="3.30.450.30">
    <property type="entry name" value="Dynein light chain 2a, cytoplasmic"/>
    <property type="match status" value="1"/>
</dbReference>
<feature type="domain" description="Roadblock/LAMTOR2" evidence="1">
    <location>
        <begin position="9"/>
        <end position="106"/>
    </location>
</feature>
<dbReference type="InterPro" id="IPR053141">
    <property type="entry name" value="Mycobact_SerProt_Inhib_Rv3364c"/>
</dbReference>
<dbReference type="PANTHER" id="PTHR36222:SF1">
    <property type="entry name" value="SERINE PROTEASE INHIBITOR RV3364C"/>
    <property type="match status" value="1"/>
</dbReference>
<dbReference type="PANTHER" id="PTHR36222">
    <property type="entry name" value="SERINE PROTEASE INHIBITOR RV3364C"/>
    <property type="match status" value="1"/>
</dbReference>
<dbReference type="Pfam" id="PF03259">
    <property type="entry name" value="Robl_LC7"/>
    <property type="match status" value="1"/>
</dbReference>
<keyword evidence="3" id="KW-1185">Reference proteome</keyword>
<gene>
    <name evidence="2" type="ORF">ACFQZM_22255</name>
</gene>
<dbReference type="EMBL" id="JBHTGP010000012">
    <property type="protein sequence ID" value="MFD0687238.1"/>
    <property type="molecule type" value="Genomic_DNA"/>
</dbReference>
<evidence type="ECO:0000313" key="2">
    <source>
        <dbReference type="EMBL" id="MFD0687238.1"/>
    </source>
</evidence>
<dbReference type="InterPro" id="IPR004942">
    <property type="entry name" value="Roadblock/LAMTOR2_dom"/>
</dbReference>
<protein>
    <submittedName>
        <fullName evidence="2">Roadblock/LC7 domain-containing protein</fullName>
    </submittedName>
</protein>
<dbReference type="SUPFAM" id="SSF103196">
    <property type="entry name" value="Roadblock/LC7 domain"/>
    <property type="match status" value="1"/>
</dbReference>
<comment type="caution">
    <text evidence="2">The sequence shown here is derived from an EMBL/GenBank/DDBJ whole genome shotgun (WGS) entry which is preliminary data.</text>
</comment>
<dbReference type="Proteomes" id="UP001597063">
    <property type="component" value="Unassembled WGS sequence"/>
</dbReference>
<sequence length="141" mass="14722">MAPQSMNMDWILKDLATSVPETRHVVVLSSDGLTIAEFSPIPGAVGTVETAERLAAACAGLQSLAGAIAAEFPHGDGRMRLVVIEIDGGFFYLMAAGRGAYLAVLADDGVDAGLMGQRMRDLVARIGEHLSSAPRSNEPAV</sequence>
<reference evidence="3" key="1">
    <citation type="journal article" date="2019" name="Int. J. Syst. Evol. Microbiol.">
        <title>The Global Catalogue of Microorganisms (GCM) 10K type strain sequencing project: providing services to taxonomists for standard genome sequencing and annotation.</title>
        <authorList>
            <consortium name="The Broad Institute Genomics Platform"/>
            <consortium name="The Broad Institute Genome Sequencing Center for Infectious Disease"/>
            <person name="Wu L."/>
            <person name="Ma J."/>
        </authorList>
    </citation>
    <scope>NUCLEOTIDE SEQUENCE [LARGE SCALE GENOMIC DNA]</scope>
    <source>
        <strain evidence="3">JCM 9371</strain>
    </source>
</reference>
<evidence type="ECO:0000313" key="3">
    <source>
        <dbReference type="Proteomes" id="UP001597063"/>
    </source>
</evidence>